<reference evidence="3 4" key="1">
    <citation type="submission" date="2016-11" db="EMBL/GenBank/DDBJ databases">
        <authorList>
            <person name="Jaros S."/>
            <person name="Januszkiewicz K."/>
            <person name="Wedrychowicz H."/>
        </authorList>
    </citation>
    <scope>NUCLEOTIDE SEQUENCE [LARGE SCALE GENOMIC DNA]</scope>
    <source>
        <strain evidence="3 4">DSM 28715</strain>
    </source>
</reference>
<dbReference type="PIRSF" id="PIRSF004749">
    <property type="entry name" value="Pep_def"/>
    <property type="match status" value="1"/>
</dbReference>
<dbReference type="Gene3D" id="3.90.45.10">
    <property type="entry name" value="Peptide deformylase"/>
    <property type="match status" value="1"/>
</dbReference>
<sequence length="153" mass="16877">MGARAVVTVPNPVLREICTPVESFNQRLSDLTTDMLATMYEAKGRGLAAPQIGVTDRIFVMDCTWKEGETTPMVFVNPEILSQSEETSTYEEGCLSIPGQTTFVQRPAQVTVRWQTLEGDAREDQFGGFAATCIQHKLDHLNGVLCTDYEGQA</sequence>
<dbReference type="GO" id="GO:0046872">
    <property type="term" value="F:metal ion binding"/>
    <property type="evidence" value="ECO:0007669"/>
    <property type="project" value="UniProtKB-KW"/>
</dbReference>
<dbReference type="InterPro" id="IPR023635">
    <property type="entry name" value="Peptide_deformylase"/>
</dbReference>
<keyword evidence="2" id="KW-0408">Iron</keyword>
<gene>
    <name evidence="3" type="ORF">SAMN05444003_1796</name>
</gene>
<dbReference type="Proteomes" id="UP000184074">
    <property type="component" value="Unassembled WGS sequence"/>
</dbReference>
<dbReference type="RefSeq" id="WP_072900596.1">
    <property type="nucleotide sequence ID" value="NZ_FQXB01000002.1"/>
</dbReference>
<dbReference type="AlphaFoldDB" id="A0A1M5PQX2"/>
<proteinExistence type="inferred from homology"/>
<evidence type="ECO:0000256" key="1">
    <source>
        <dbReference type="ARBA" id="ARBA00010759"/>
    </source>
</evidence>
<dbReference type="PRINTS" id="PR01576">
    <property type="entry name" value="PDEFORMYLASE"/>
</dbReference>
<feature type="binding site" evidence="2">
    <location>
        <position position="136"/>
    </location>
    <ligand>
        <name>Fe cation</name>
        <dbReference type="ChEBI" id="CHEBI:24875"/>
    </ligand>
</feature>
<evidence type="ECO:0000313" key="3">
    <source>
        <dbReference type="EMBL" id="SHH04245.1"/>
    </source>
</evidence>
<dbReference type="PANTHER" id="PTHR10458:SF22">
    <property type="entry name" value="PEPTIDE DEFORMYLASE"/>
    <property type="match status" value="1"/>
</dbReference>
<dbReference type="InterPro" id="IPR036821">
    <property type="entry name" value="Peptide_deformylase_sf"/>
</dbReference>
<evidence type="ECO:0000256" key="2">
    <source>
        <dbReference type="HAMAP-Rule" id="MF_00163"/>
    </source>
</evidence>
<comment type="similarity">
    <text evidence="1 2">Belongs to the polypeptide deformylase family.</text>
</comment>
<evidence type="ECO:0000313" key="4">
    <source>
        <dbReference type="Proteomes" id="UP000184074"/>
    </source>
</evidence>
<dbReference type="Pfam" id="PF01327">
    <property type="entry name" value="Pep_deformylase"/>
    <property type="match status" value="1"/>
</dbReference>
<keyword evidence="2" id="KW-0479">Metal-binding</keyword>
<dbReference type="STRING" id="1508389.SAMN05444003_1796"/>
<protein>
    <recommendedName>
        <fullName evidence="2">Peptide deformylase-like</fullName>
    </recommendedName>
    <alternativeName>
        <fullName evidence="2">Polypeptide deformylase-like</fullName>
    </alternativeName>
</protein>
<dbReference type="CDD" id="cd00487">
    <property type="entry name" value="Pep_deformylase"/>
    <property type="match status" value="1"/>
</dbReference>
<organism evidence="3 4">
    <name type="scientific">Cognatiyoonia sediminum</name>
    <dbReference type="NCBI Taxonomy" id="1508389"/>
    <lineage>
        <taxon>Bacteria</taxon>
        <taxon>Pseudomonadati</taxon>
        <taxon>Pseudomonadota</taxon>
        <taxon>Alphaproteobacteria</taxon>
        <taxon>Rhodobacterales</taxon>
        <taxon>Paracoccaceae</taxon>
        <taxon>Cognatiyoonia</taxon>
    </lineage>
</organism>
<accession>A0A1M5PQX2</accession>
<feature type="binding site" evidence="2">
    <location>
        <position position="140"/>
    </location>
    <ligand>
        <name>Fe cation</name>
        <dbReference type="ChEBI" id="CHEBI:24875"/>
    </ligand>
</feature>
<dbReference type="GO" id="GO:0042586">
    <property type="term" value="F:peptide deformylase activity"/>
    <property type="evidence" value="ECO:0007669"/>
    <property type="project" value="InterPro"/>
</dbReference>
<dbReference type="SUPFAM" id="SSF56420">
    <property type="entry name" value="Peptide deformylase"/>
    <property type="match status" value="1"/>
</dbReference>
<dbReference type="EMBL" id="FQXB01000002">
    <property type="protein sequence ID" value="SHH04245.1"/>
    <property type="molecule type" value="Genomic_DNA"/>
</dbReference>
<comment type="cofactor">
    <cofactor evidence="2">
        <name>Fe(2+)</name>
        <dbReference type="ChEBI" id="CHEBI:29033"/>
    </cofactor>
    <text evidence="2">Binds 1 Fe(2+) ion.</text>
</comment>
<comment type="caution">
    <text evidence="2">Lacks conserved residue(s) required for the propagation of feature annotation.</text>
</comment>
<name>A0A1M5PQX2_9RHOB</name>
<dbReference type="NCBIfam" id="TIGR00079">
    <property type="entry name" value="pept_deformyl"/>
    <property type="match status" value="1"/>
</dbReference>
<dbReference type="OrthoDB" id="9804313at2"/>
<dbReference type="HAMAP" id="MF_00163">
    <property type="entry name" value="Pep_deformylase"/>
    <property type="match status" value="1"/>
</dbReference>
<dbReference type="NCBIfam" id="NF001159">
    <property type="entry name" value="PRK00150.1-3"/>
    <property type="match status" value="1"/>
</dbReference>
<keyword evidence="4" id="KW-1185">Reference proteome</keyword>
<dbReference type="PANTHER" id="PTHR10458">
    <property type="entry name" value="PEPTIDE DEFORMYLASE"/>
    <property type="match status" value="1"/>
</dbReference>
<feature type="binding site" evidence="2">
    <location>
        <position position="94"/>
    </location>
    <ligand>
        <name>Fe cation</name>
        <dbReference type="ChEBI" id="CHEBI:24875"/>
    </ligand>
</feature>